<evidence type="ECO:0000256" key="3">
    <source>
        <dbReference type="ARBA" id="ARBA00022737"/>
    </source>
</evidence>
<evidence type="ECO:0000313" key="9">
    <source>
        <dbReference type="EnsemblPlants" id="QL09p002721:mrna"/>
    </source>
</evidence>
<keyword evidence="4" id="KW-0520">NAD</keyword>
<dbReference type="PANTHER" id="PTHR11017">
    <property type="entry name" value="LEUCINE-RICH REPEAT-CONTAINING PROTEIN"/>
    <property type="match status" value="1"/>
</dbReference>
<dbReference type="InterPro" id="IPR044974">
    <property type="entry name" value="Disease_R_plants"/>
</dbReference>
<dbReference type="Gene3D" id="3.40.50.300">
    <property type="entry name" value="P-loop containing nucleotide triphosphate hydrolases"/>
    <property type="match status" value="1"/>
</dbReference>
<evidence type="ECO:0000256" key="2">
    <source>
        <dbReference type="ARBA" id="ARBA00022614"/>
    </source>
</evidence>
<dbReference type="GO" id="GO:0043531">
    <property type="term" value="F:ADP binding"/>
    <property type="evidence" value="ECO:0007669"/>
    <property type="project" value="InterPro"/>
</dbReference>
<evidence type="ECO:0000256" key="5">
    <source>
        <dbReference type="ARBA" id="ARBA00047304"/>
    </source>
</evidence>
<dbReference type="Pfam" id="PF20160">
    <property type="entry name" value="C-JID"/>
    <property type="match status" value="1"/>
</dbReference>
<dbReference type="InterPro" id="IPR045344">
    <property type="entry name" value="C-JID"/>
</dbReference>
<evidence type="ECO:0000259" key="7">
    <source>
        <dbReference type="Pfam" id="PF20160"/>
    </source>
</evidence>
<dbReference type="InterPro" id="IPR058192">
    <property type="entry name" value="WHD_ROQ1-like"/>
</dbReference>
<dbReference type="InterPro" id="IPR042197">
    <property type="entry name" value="Apaf_helical"/>
</dbReference>
<evidence type="ECO:0000259" key="8">
    <source>
        <dbReference type="Pfam" id="PF23282"/>
    </source>
</evidence>
<dbReference type="Pfam" id="PF23282">
    <property type="entry name" value="WHD_ROQ1"/>
    <property type="match status" value="1"/>
</dbReference>
<dbReference type="GO" id="GO:0061809">
    <property type="term" value="F:NAD+ nucleosidase activity, cyclic ADP-ribose generating"/>
    <property type="evidence" value="ECO:0007669"/>
    <property type="project" value="UniProtKB-EC"/>
</dbReference>
<dbReference type="Pfam" id="PF00931">
    <property type="entry name" value="NB-ARC"/>
    <property type="match status" value="1"/>
</dbReference>
<proteinExistence type="predicted"/>
<dbReference type="EC" id="3.2.2.6" evidence="1"/>
<name>A0A7N2MFS5_QUELO</name>
<organism evidence="9 10">
    <name type="scientific">Quercus lobata</name>
    <name type="common">Valley oak</name>
    <dbReference type="NCBI Taxonomy" id="97700"/>
    <lineage>
        <taxon>Eukaryota</taxon>
        <taxon>Viridiplantae</taxon>
        <taxon>Streptophyta</taxon>
        <taxon>Embryophyta</taxon>
        <taxon>Tracheophyta</taxon>
        <taxon>Spermatophyta</taxon>
        <taxon>Magnoliopsida</taxon>
        <taxon>eudicotyledons</taxon>
        <taxon>Gunneridae</taxon>
        <taxon>Pentapetalae</taxon>
        <taxon>rosids</taxon>
        <taxon>fabids</taxon>
        <taxon>Fagales</taxon>
        <taxon>Fagaceae</taxon>
        <taxon>Quercus</taxon>
    </lineage>
</organism>
<evidence type="ECO:0000259" key="6">
    <source>
        <dbReference type="Pfam" id="PF00931"/>
    </source>
</evidence>
<dbReference type="SUPFAM" id="SSF46785">
    <property type="entry name" value="Winged helix' DNA-binding domain"/>
    <property type="match status" value="1"/>
</dbReference>
<dbReference type="SUPFAM" id="SSF52540">
    <property type="entry name" value="P-loop containing nucleoside triphosphate hydrolases"/>
    <property type="match status" value="1"/>
</dbReference>
<keyword evidence="2" id="KW-0433">Leucine-rich repeat</keyword>
<dbReference type="GO" id="GO:0006952">
    <property type="term" value="P:defense response"/>
    <property type="evidence" value="ECO:0007669"/>
    <property type="project" value="InterPro"/>
</dbReference>
<evidence type="ECO:0000313" key="10">
    <source>
        <dbReference type="Proteomes" id="UP000594261"/>
    </source>
</evidence>
<dbReference type="InterPro" id="IPR002182">
    <property type="entry name" value="NB-ARC"/>
</dbReference>
<dbReference type="EnsemblPlants" id="QL09p002721:mrna">
    <property type="protein sequence ID" value="QL09p002721:mrna"/>
    <property type="gene ID" value="QL09p002721"/>
</dbReference>
<dbReference type="InterPro" id="IPR036390">
    <property type="entry name" value="WH_DNA-bd_sf"/>
</dbReference>
<dbReference type="EMBL" id="LRBV02000009">
    <property type="status" value="NOT_ANNOTATED_CDS"/>
    <property type="molecule type" value="Genomic_DNA"/>
</dbReference>
<dbReference type="Gene3D" id="3.80.10.10">
    <property type="entry name" value="Ribonuclease Inhibitor"/>
    <property type="match status" value="2"/>
</dbReference>
<dbReference type="PRINTS" id="PR00364">
    <property type="entry name" value="DISEASERSIST"/>
</dbReference>
<dbReference type="PANTHER" id="PTHR11017:SF559">
    <property type="entry name" value="DISEASE RESISTANCE PROTEIN CHL1"/>
    <property type="match status" value="1"/>
</dbReference>
<accession>A0A7N2MFS5</accession>
<comment type="catalytic activity">
    <reaction evidence="5">
        <text>NAD(+) + H2O = ADP-D-ribose + nicotinamide + H(+)</text>
        <dbReference type="Rhea" id="RHEA:16301"/>
        <dbReference type="ChEBI" id="CHEBI:15377"/>
        <dbReference type="ChEBI" id="CHEBI:15378"/>
        <dbReference type="ChEBI" id="CHEBI:17154"/>
        <dbReference type="ChEBI" id="CHEBI:57540"/>
        <dbReference type="ChEBI" id="CHEBI:57967"/>
        <dbReference type="EC" id="3.2.2.6"/>
    </reaction>
    <physiologicalReaction direction="left-to-right" evidence="5">
        <dbReference type="Rhea" id="RHEA:16302"/>
    </physiologicalReaction>
</comment>
<keyword evidence="3" id="KW-0677">Repeat</keyword>
<evidence type="ECO:0000256" key="1">
    <source>
        <dbReference type="ARBA" id="ARBA00011982"/>
    </source>
</evidence>
<dbReference type="Gene3D" id="1.10.8.430">
    <property type="entry name" value="Helical domain of apoptotic protease-activating factors"/>
    <property type="match status" value="1"/>
</dbReference>
<dbReference type="InterPro" id="IPR027417">
    <property type="entry name" value="P-loop_NTPase"/>
</dbReference>
<sequence length="852" mass="96927">MMEKLSSKSSSITKNLVGIESTMAKLIPLYLGFENNVCMIGIYGMGGLGKTTLARVVYDEFCGHFEGSSFITNVREDSKKHGLPQLQQQLLVDILEDKNIHIGNVYDGVDIIKKRLCCKKVLLVIDDVDHLDQLEKLVGEHGWFGLGSWIIITTRDEHVLIQHGVLKRYNPNGLNNGDALKLFCLKAFKNEQPKEGYMQLSQNVVEYANGLPLALVTFGSFLVGRTIYEWQSALESFKKTKGEIFDILKISYDGLEKEWKEIFLDIACFFRGMNKDEVIQILQNCGFDAIIVISVLVERSLLTVDDNRCLGMHDLITEMGQKIIRFESSGNRGKQSRLWFIEELLHVLENNMATEAIQAIVVTNEEDDFNFEEFSEGFSKMSNLRLLIIDSLIVPNDQRHLALPNNLRYLSWSHCPFKCLTSNDKQKAFVQLDLQDSKFEYLWEGVMRSVNLKFIDLSHSKNLIRTPDFSGVPILEGLNLSWCSRLVEVHPSIGQLSKLRYLNLQRCESLTDLPSMSNEIQSLTVLDLDYCYKFSSFPKFTGIMKSLSELKLCWTAIKKVEPSSIKCLTALTLLNLRFCKNLECLPSNMDNLRSLETLDLYGCSNLKSLPRLPSTVRFMDAEGCYSLKWSPARVKLSIWSQSLSQWLPYDESIIQVEFRTLFHFLQGLICHKIVCGNSSQREEDGSRTEFQIIIPSCLAQKVGNSISIELPSNWYNSKWVGFTLLATLSGIIWCEYDIKARVIAIGDMPQNHGASELFTTLICCCGVLICLLNLSRDDWFAKVGNGECNQIKVIFETDKRTLYVRECGVSLIYEQDVDKFNQTSAQCLIESIRDVIIVANDDDEDDDDDDEL</sequence>
<feature type="domain" description="NB-ARC" evidence="6">
    <location>
        <begin position="34"/>
        <end position="191"/>
    </location>
</feature>
<dbReference type="InParanoid" id="A0A7N2MFS5"/>
<reference evidence="9" key="2">
    <citation type="submission" date="2021-01" db="UniProtKB">
        <authorList>
            <consortium name="EnsemblPlants"/>
        </authorList>
    </citation>
    <scope>IDENTIFICATION</scope>
</reference>
<keyword evidence="10" id="KW-1185">Reference proteome</keyword>
<dbReference type="Gramene" id="QL09p002721:mrna">
    <property type="protein sequence ID" value="QL09p002721:mrna"/>
    <property type="gene ID" value="QL09p002721"/>
</dbReference>
<feature type="domain" description="C-JID" evidence="7">
    <location>
        <begin position="694"/>
        <end position="817"/>
    </location>
</feature>
<dbReference type="Proteomes" id="UP000594261">
    <property type="component" value="Chromosome 9"/>
</dbReference>
<evidence type="ECO:0000256" key="4">
    <source>
        <dbReference type="ARBA" id="ARBA00023027"/>
    </source>
</evidence>
<reference evidence="9 10" key="1">
    <citation type="journal article" date="2016" name="G3 (Bethesda)">
        <title>First Draft Assembly and Annotation of the Genome of a California Endemic Oak Quercus lobata Nee (Fagaceae).</title>
        <authorList>
            <person name="Sork V.L."/>
            <person name="Fitz-Gibbon S.T."/>
            <person name="Puiu D."/>
            <person name="Crepeau M."/>
            <person name="Gugger P.F."/>
            <person name="Sherman R."/>
            <person name="Stevens K."/>
            <person name="Langley C.H."/>
            <person name="Pellegrini M."/>
            <person name="Salzberg S.L."/>
        </authorList>
    </citation>
    <scope>NUCLEOTIDE SEQUENCE [LARGE SCALE GENOMIC DNA]</scope>
    <source>
        <strain evidence="9 10">cv. SW786</strain>
    </source>
</reference>
<dbReference type="SUPFAM" id="SSF52058">
    <property type="entry name" value="L domain-like"/>
    <property type="match status" value="1"/>
</dbReference>
<dbReference type="InterPro" id="IPR032675">
    <property type="entry name" value="LRR_dom_sf"/>
</dbReference>
<dbReference type="AlphaFoldDB" id="A0A7N2MFS5"/>
<protein>
    <recommendedName>
        <fullName evidence="1">ADP-ribosyl cyclase/cyclic ADP-ribose hydrolase</fullName>
        <ecNumber evidence="1">3.2.2.6</ecNumber>
    </recommendedName>
</protein>
<feature type="domain" description="Disease resistance protein Roq1-like winged-helix" evidence="8">
    <location>
        <begin position="259"/>
        <end position="327"/>
    </location>
</feature>